<organism evidence="6 7">
    <name type="scientific">[Myrmecia] bisecta</name>
    <dbReference type="NCBI Taxonomy" id="41462"/>
    <lineage>
        <taxon>Eukaryota</taxon>
        <taxon>Viridiplantae</taxon>
        <taxon>Chlorophyta</taxon>
        <taxon>core chlorophytes</taxon>
        <taxon>Trebouxiophyceae</taxon>
        <taxon>Trebouxiales</taxon>
        <taxon>Trebouxiaceae</taxon>
        <taxon>Myrmecia</taxon>
    </lineage>
</organism>
<dbReference type="SUPFAM" id="SSF51735">
    <property type="entry name" value="NAD(P)-binding Rossmann-fold domains"/>
    <property type="match status" value="1"/>
</dbReference>
<reference evidence="6 7" key="1">
    <citation type="journal article" date="2024" name="Nat. Commun.">
        <title>Phylogenomics reveals the evolutionary origins of lichenization in chlorophyte algae.</title>
        <authorList>
            <person name="Puginier C."/>
            <person name="Libourel C."/>
            <person name="Otte J."/>
            <person name="Skaloud P."/>
            <person name="Haon M."/>
            <person name="Grisel S."/>
            <person name="Petersen M."/>
            <person name="Berrin J.G."/>
            <person name="Delaux P.M."/>
            <person name="Dal Grande F."/>
            <person name="Keller J."/>
        </authorList>
    </citation>
    <scope>NUCLEOTIDE SEQUENCE [LARGE SCALE GENOMIC DNA]</scope>
    <source>
        <strain evidence="6 7">SAG 2043</strain>
    </source>
</reference>
<evidence type="ECO:0000259" key="5">
    <source>
        <dbReference type="Pfam" id="PF08240"/>
    </source>
</evidence>
<dbReference type="InterPro" id="IPR036291">
    <property type="entry name" value="NAD(P)-bd_dom_sf"/>
</dbReference>
<dbReference type="AlphaFoldDB" id="A0AAW1PW73"/>
<evidence type="ECO:0008006" key="8">
    <source>
        <dbReference type="Google" id="ProtNLM"/>
    </source>
</evidence>
<feature type="domain" description="Alcohol dehydrogenase-like C-terminal" evidence="4">
    <location>
        <begin position="163"/>
        <end position="232"/>
    </location>
</feature>
<keyword evidence="7" id="KW-1185">Reference proteome</keyword>
<dbReference type="InterPro" id="IPR013149">
    <property type="entry name" value="ADH-like_C"/>
</dbReference>
<evidence type="ECO:0000313" key="6">
    <source>
        <dbReference type="EMBL" id="KAK9817976.1"/>
    </source>
</evidence>
<evidence type="ECO:0000256" key="2">
    <source>
        <dbReference type="ARBA" id="ARBA00022723"/>
    </source>
</evidence>
<evidence type="ECO:0000256" key="3">
    <source>
        <dbReference type="ARBA" id="ARBA00022833"/>
    </source>
</evidence>
<dbReference type="PANTHER" id="PTHR42813:SF1">
    <property type="entry name" value="DEHYDROGENASE, PUTATIVE (AFU_ORTHOLOGUE AFUA_5G03930)-RELATED"/>
    <property type="match status" value="1"/>
</dbReference>
<evidence type="ECO:0000313" key="7">
    <source>
        <dbReference type="Proteomes" id="UP001489004"/>
    </source>
</evidence>
<dbReference type="PANTHER" id="PTHR42813">
    <property type="entry name" value="ZINC-TYPE ALCOHOL DEHYDROGENASE-LIKE"/>
    <property type="match status" value="1"/>
</dbReference>
<dbReference type="Pfam" id="PF08240">
    <property type="entry name" value="ADH_N"/>
    <property type="match status" value="1"/>
</dbReference>
<keyword evidence="3" id="KW-0862">Zinc</keyword>
<dbReference type="GO" id="GO:0046872">
    <property type="term" value="F:metal ion binding"/>
    <property type="evidence" value="ECO:0007669"/>
    <property type="project" value="UniProtKB-KW"/>
</dbReference>
<dbReference type="SUPFAM" id="SSF50129">
    <property type="entry name" value="GroES-like"/>
    <property type="match status" value="1"/>
</dbReference>
<dbReference type="EMBL" id="JALJOR010000004">
    <property type="protein sequence ID" value="KAK9817976.1"/>
    <property type="molecule type" value="Genomic_DNA"/>
</dbReference>
<gene>
    <name evidence="6" type="ORF">WJX72_005212</name>
</gene>
<evidence type="ECO:0000259" key="4">
    <source>
        <dbReference type="Pfam" id="PF00107"/>
    </source>
</evidence>
<accession>A0AAW1PW73</accession>
<comment type="caution">
    <text evidence="6">The sequence shown here is derived from an EMBL/GenBank/DDBJ whole genome shotgun (WGS) entry which is preliminary data.</text>
</comment>
<proteinExistence type="predicted"/>
<evidence type="ECO:0000256" key="1">
    <source>
        <dbReference type="ARBA" id="ARBA00001947"/>
    </source>
</evidence>
<protein>
    <recommendedName>
        <fullName evidence="8">Alcohol dehydrogenase</fullName>
    </recommendedName>
</protein>
<dbReference type="Gene3D" id="3.90.180.10">
    <property type="entry name" value="Medium-chain alcohol dehydrogenases, catalytic domain"/>
    <property type="match status" value="2"/>
</dbReference>
<dbReference type="Proteomes" id="UP001489004">
    <property type="component" value="Unassembled WGS sequence"/>
</dbReference>
<dbReference type="Pfam" id="PF00107">
    <property type="entry name" value="ADH_zinc_N"/>
    <property type="match status" value="1"/>
</dbReference>
<dbReference type="InterPro" id="IPR013154">
    <property type="entry name" value="ADH-like_N"/>
</dbReference>
<sequence length="362" mass="40055">MAATSKQLPKPAADYCPVVTYKTKYDDSQKMKATEWHGKKDIRVNPNRPVPRVTDETDVILKVTNTCICGSDLHLYLGFFKGMDPGDVMGHEFMGTIHEIGSKGGQAEYVRVPLADVNLLAVPNSLRDEQVILLSDILPTAWWANECARTGKGDTVAIWGAGPVGTLAAHCAQNRGAKRVILIDQYAYRLEHAQKHLPGIEVIDFSKVDTVKALKELCPNGPDCGIECVGIHYVKSWASKAQIEAGLMTDPPDMLNEIIYCVKKGGRIGVVGVYAQDTNGFHIGAFMEKGQSMACGQTPCQKYWPELLKKVEKGELHPEMVITHQLALDDAPYAYKIFNDKLDNCKKCVLHPDWKSTRKAEE</sequence>
<dbReference type="Gene3D" id="3.40.50.720">
    <property type="entry name" value="NAD(P)-binding Rossmann-like Domain"/>
    <property type="match status" value="1"/>
</dbReference>
<comment type="cofactor">
    <cofactor evidence="1">
        <name>Zn(2+)</name>
        <dbReference type="ChEBI" id="CHEBI:29105"/>
    </cofactor>
</comment>
<name>A0AAW1PW73_9CHLO</name>
<dbReference type="InterPro" id="IPR011032">
    <property type="entry name" value="GroES-like_sf"/>
</dbReference>
<feature type="domain" description="Alcohol dehydrogenase-like N-terminal" evidence="5">
    <location>
        <begin position="56"/>
        <end position="103"/>
    </location>
</feature>
<keyword evidence="2" id="KW-0479">Metal-binding</keyword>